<dbReference type="InParanoid" id="F5Y6N6"/>
<organism evidence="2 3">
    <name type="scientific">Leadbettera azotonutricia (strain ATCC BAA-888 / DSM 13862 / ZAS-9)</name>
    <name type="common">Treponema azotonutricium</name>
    <dbReference type="NCBI Taxonomy" id="545695"/>
    <lineage>
        <taxon>Bacteria</taxon>
        <taxon>Pseudomonadati</taxon>
        <taxon>Spirochaetota</taxon>
        <taxon>Spirochaetia</taxon>
        <taxon>Spirochaetales</taxon>
        <taxon>Breznakiellaceae</taxon>
        <taxon>Leadbettera</taxon>
    </lineage>
</organism>
<reference evidence="3" key="1">
    <citation type="submission" date="2009-12" db="EMBL/GenBank/DDBJ databases">
        <title>Complete sequence of Treponema azotonutricium strain ZAS-9.</title>
        <authorList>
            <person name="Tetu S.G."/>
            <person name="Matson E."/>
            <person name="Ren Q."/>
            <person name="Seshadri R."/>
            <person name="Elbourne L."/>
            <person name="Hassan K.A."/>
            <person name="Durkin A."/>
            <person name="Radune D."/>
            <person name="Mohamoud Y."/>
            <person name="Shay R."/>
            <person name="Jin S."/>
            <person name="Zhang X."/>
            <person name="Lucey K."/>
            <person name="Ballor N.R."/>
            <person name="Ottesen E."/>
            <person name="Rosenthal R."/>
            <person name="Allen A."/>
            <person name="Leadbetter J.R."/>
            <person name="Paulsen I.T."/>
        </authorList>
    </citation>
    <scope>NUCLEOTIDE SEQUENCE [LARGE SCALE GENOMIC DNA]</scope>
    <source>
        <strain evidence="3">ATCC BAA-888 / DSM 13862 / ZAS-9</strain>
    </source>
</reference>
<dbReference type="STRING" id="545695.TREAZ_1234"/>
<accession>F5Y6N6</accession>
<feature type="coiled-coil region" evidence="1">
    <location>
        <begin position="576"/>
        <end position="650"/>
    </location>
</feature>
<evidence type="ECO:0000313" key="3">
    <source>
        <dbReference type="Proteomes" id="UP000009222"/>
    </source>
</evidence>
<keyword evidence="3" id="KW-1185">Reference proteome</keyword>
<gene>
    <name evidence="2" type="ordered locus">TREAZ_1234</name>
</gene>
<evidence type="ECO:0000313" key="2">
    <source>
        <dbReference type="EMBL" id="AEF82164.1"/>
    </source>
</evidence>
<dbReference type="RefSeq" id="WP_015710760.1">
    <property type="nucleotide sequence ID" value="NC_015577.1"/>
</dbReference>
<reference evidence="2 3" key="2">
    <citation type="journal article" date="2011" name="ISME J.">
        <title>RNA-seq reveals cooperative metabolic interactions between two termite-gut spirochete species in co-culture.</title>
        <authorList>
            <person name="Rosenthal A.Z."/>
            <person name="Matson E.G."/>
            <person name="Eldar A."/>
            <person name="Leadbetter J.R."/>
        </authorList>
    </citation>
    <scope>NUCLEOTIDE SEQUENCE [LARGE SCALE GENOMIC DNA]</scope>
    <source>
        <strain evidence="3">ATCC BAA-888 / DSM 13862 / ZAS-9</strain>
    </source>
</reference>
<dbReference type="KEGG" id="taz:TREAZ_1234"/>
<dbReference type="HOGENOM" id="CLU_377188_0_0_12"/>
<proteinExistence type="predicted"/>
<name>F5Y6N6_LEAAZ</name>
<dbReference type="Proteomes" id="UP000009222">
    <property type="component" value="Chromosome"/>
</dbReference>
<dbReference type="AlphaFoldDB" id="F5Y6N6"/>
<keyword evidence="1" id="KW-0175">Coiled coil</keyword>
<evidence type="ECO:0000256" key="1">
    <source>
        <dbReference type="SAM" id="Coils"/>
    </source>
</evidence>
<dbReference type="eggNOG" id="COG1196">
    <property type="taxonomic scope" value="Bacteria"/>
</dbReference>
<protein>
    <submittedName>
        <fullName evidence="2">Uncharacterized protein</fullName>
    </submittedName>
</protein>
<sequence length="735" mass="85861">MSRSYSFSQFQIISWMILLGSLLLPCNLFSQNKPDIWSFDSQVLDYQFNRADREIDPGRWMEEARYGIKVAQSLWEEYAMGMFDDSSQRQQASVEFNQWSETELENHFTQWLFKRFFGAETGFLSSALSKETENANKSLIYHLSAEGRIQYDAAANDPLIIRPGEEGHEWQKDLTEWQIKTEKSLDNVIQLFESHIIGSYPELLAFLEKDKRDEFGARLGNLGIKASLSFQNELKSIISREERYFTARRLGDNYSLRKKSENESAELTVIRLIEEANQSVSDRLLALQKKIETAEAGAEDLVLEGSEWLFQYRTQFERGLDAWARAEEQFFIRRMQWEQDSISNYFAGEEAWNRAFDQFETARQNWELEAKRLFDSGEALFKNASETLEKSIVEARAEFERDALLRSSMGADKAKAWADIYFNSGYMVAQAKENIAFWQEKYDTEKDSNNSLKIMEEINNWTGLYDFYYDKAIEAREILINEFSMVMGTGTLAEILKEGVSREDFFLDEYQIELIRAKAAASYWEKRTEIAEAVVQYAEDFTSGRLTEAEGIKAWELAKSEYNSALSRYEESMMWLKDSGEEIITARENMEEAANKLKESELKLDSLNKVYSDYMAVFIAGKKEYFIRKIDEKQNELDAIYKVLDDFNKDSLWYTYLTSVCQLELMNYHDFRMEILKEIEHGGQIYSISLTELEEEIKNFQEPNYSSKPVISKIVNEWQIKLNEAATEELRDIIN</sequence>
<dbReference type="EMBL" id="CP001841">
    <property type="protein sequence ID" value="AEF82164.1"/>
    <property type="molecule type" value="Genomic_DNA"/>
</dbReference>